<reference evidence="1 2" key="1">
    <citation type="submission" date="2020-12" db="EMBL/GenBank/DDBJ databases">
        <title>Sulforoseuscoccus oceanibium gen. nov., sp. nov., a representative of the phylum Verrucomicrobia with special cytoplasmic membrane, and proposal of Sulforoseuscoccusaceae fam. nov.</title>
        <authorList>
            <person name="Xi F."/>
        </authorList>
    </citation>
    <scope>NUCLEOTIDE SEQUENCE [LARGE SCALE GENOMIC DNA]</scope>
    <source>
        <strain evidence="1 2">T37</strain>
    </source>
</reference>
<accession>A0A6B3LAZ5</accession>
<dbReference type="RefSeq" id="WP_164363275.1">
    <property type="nucleotide sequence ID" value="NZ_CP066776.1"/>
</dbReference>
<evidence type="ECO:0008006" key="3">
    <source>
        <dbReference type="Google" id="ProtNLM"/>
    </source>
</evidence>
<sequence>MNKGLMQILVAGGALFVAVLLMMGAVESSTSAVAYVVKYLGAGLAVLAMLKPRWGLFIVAGEAFTVDFLKKVAVYYGSPSMMTIIEVMVVVMLALVGAILGTLLGAVRSKELVIGKQGWMFLLGGLVIAGLAVVSDMMLGEGMMAAVQRGFNLGAYVAVGMVMLVFFRGKDDIEKFLNWCLMFVVASCLLAMKQTFFDFSEMVYFYMKTGLSPVASQQFYNELMIGRDPRAFGLASGVQNFNAVAALVPYCIYRLVYNPAAMRIVWGAALVVIVGALFVARIKTGFAVALLCPLGMLLFRSRAAILSFYAVGTVLFLFLVMNAQHLRDNIAVYDNAFRGFFGLDATYSIQTFEARLHGFIYLTKPESWSLFGLTNFENTELGETSHDIISSVLGRFGVVGLLGLLGACVVAAFFLHRAYFRIQTRTERGFYLALMTYFVLGIISNVVGGSNLHSCPVNLVVWSFAGGMAVLYRDYGWKKNSPPPAMYGYEEEMDQFYAEWAEAEGYVEYDDGEESPEEAFPQPVGSFGRG</sequence>
<name>A0A6B3LAZ5_9BACT</name>
<evidence type="ECO:0000313" key="1">
    <source>
        <dbReference type="EMBL" id="QQL45626.1"/>
    </source>
</evidence>
<proteinExistence type="predicted"/>
<evidence type="ECO:0000313" key="2">
    <source>
        <dbReference type="Proteomes" id="UP000475117"/>
    </source>
</evidence>
<dbReference type="EMBL" id="CP066776">
    <property type="protein sequence ID" value="QQL45626.1"/>
    <property type="molecule type" value="Genomic_DNA"/>
</dbReference>
<protein>
    <recommendedName>
        <fullName evidence="3">O-antigen polymerase</fullName>
    </recommendedName>
</protein>
<dbReference type="AlphaFoldDB" id="A0A6B3LAZ5"/>
<dbReference type="Proteomes" id="UP000475117">
    <property type="component" value="Chromosome"/>
</dbReference>
<keyword evidence="2" id="KW-1185">Reference proteome</keyword>
<gene>
    <name evidence="1" type="ORF">G3M56_003285</name>
</gene>
<organism evidence="1 2">
    <name type="scientific">Sulfuriroseicoccus oceanibius</name>
    <dbReference type="NCBI Taxonomy" id="2707525"/>
    <lineage>
        <taxon>Bacteria</taxon>
        <taxon>Pseudomonadati</taxon>
        <taxon>Verrucomicrobiota</taxon>
        <taxon>Verrucomicrobiia</taxon>
        <taxon>Verrucomicrobiales</taxon>
        <taxon>Verrucomicrobiaceae</taxon>
        <taxon>Sulfuriroseicoccus</taxon>
    </lineage>
</organism>
<dbReference type="KEGG" id="soa:G3M56_003285"/>